<keyword evidence="3" id="KW-1015">Disulfide bond</keyword>
<proteinExistence type="predicted"/>
<feature type="transmembrane region" description="Helical" evidence="4">
    <location>
        <begin position="57"/>
        <end position="76"/>
    </location>
</feature>
<evidence type="ECO:0000313" key="6">
    <source>
        <dbReference type="EMBL" id="PJA46294.1"/>
    </source>
</evidence>
<evidence type="ECO:0000259" key="5">
    <source>
        <dbReference type="Pfam" id="PF01833"/>
    </source>
</evidence>
<keyword evidence="4" id="KW-0812">Transmembrane</keyword>
<dbReference type="Gene3D" id="2.60.40.10">
    <property type="entry name" value="Immunoglobulins"/>
    <property type="match status" value="5"/>
</dbReference>
<dbReference type="NCBIfam" id="TIGR02232">
    <property type="entry name" value="myxo_disulf_rpt"/>
    <property type="match status" value="5"/>
</dbReference>
<gene>
    <name evidence="6" type="ORF">CO173_03210</name>
</gene>
<dbReference type="InterPro" id="IPR002909">
    <property type="entry name" value="IPT_dom"/>
</dbReference>
<dbReference type="InterPro" id="IPR013783">
    <property type="entry name" value="Ig-like_fold"/>
</dbReference>
<protein>
    <recommendedName>
        <fullName evidence="5">IPT/TIG domain-containing protein</fullName>
    </recommendedName>
</protein>
<dbReference type="InterPro" id="IPR014756">
    <property type="entry name" value="Ig_E-set"/>
</dbReference>
<dbReference type="EMBL" id="PFWT01000011">
    <property type="protein sequence ID" value="PJA46294.1"/>
    <property type="molecule type" value="Genomic_DNA"/>
</dbReference>
<dbReference type="Pfam" id="PF18895">
    <property type="entry name" value="T4SS_pilin"/>
    <property type="match status" value="1"/>
</dbReference>
<evidence type="ECO:0000256" key="4">
    <source>
        <dbReference type="SAM" id="Phobius"/>
    </source>
</evidence>
<dbReference type="SUPFAM" id="SSF81296">
    <property type="entry name" value="E set domains"/>
    <property type="match status" value="4"/>
</dbReference>
<accession>A0A2M7XEJ7</accession>
<comment type="caution">
    <text evidence="6">The sequence shown here is derived from an EMBL/GenBank/DDBJ whole genome shotgun (WGS) entry which is preliminary data.</text>
</comment>
<evidence type="ECO:0000256" key="3">
    <source>
        <dbReference type="ARBA" id="ARBA00023157"/>
    </source>
</evidence>
<keyword evidence="1" id="KW-0732">Signal</keyword>
<reference evidence="7" key="1">
    <citation type="submission" date="2017-09" db="EMBL/GenBank/DDBJ databases">
        <title>Depth-based differentiation of microbial function through sediment-hosted aquifers and enrichment of novel symbionts in the deep terrestrial subsurface.</title>
        <authorList>
            <person name="Probst A.J."/>
            <person name="Ladd B."/>
            <person name="Jarett J.K."/>
            <person name="Geller-Mcgrath D.E."/>
            <person name="Sieber C.M.K."/>
            <person name="Emerson J.B."/>
            <person name="Anantharaman K."/>
            <person name="Thomas B.C."/>
            <person name="Malmstrom R."/>
            <person name="Stieglmeier M."/>
            <person name="Klingl A."/>
            <person name="Woyke T."/>
            <person name="Ryan C.M."/>
            <person name="Banfield J.F."/>
        </authorList>
    </citation>
    <scope>NUCLEOTIDE SEQUENCE [LARGE SCALE GENOMIC DNA]</scope>
</reference>
<feature type="transmembrane region" description="Helical" evidence="4">
    <location>
        <begin position="97"/>
        <end position="118"/>
    </location>
</feature>
<dbReference type="InterPro" id="IPR011936">
    <property type="entry name" value="Myxo_disulph_rpt"/>
</dbReference>
<sequence length="3126" mass="327553">MSIKFKNVSKLLIVLTILIAGTFLISGTGLAQTSSLETAGATAGLQNTPLPVIIGRLINVALSFVGIIFLVLMIVAGFRWMTAGGDAEKVEKAKKTLINATIGMVLILGSFAITNFVLSSINQATSTGSLNGSSFNGGNGGFTTGGGRPGFGGGSSTAFAVSAIRPEGNLSIRNVKVTATFSRYLDTLTTAGALTVVNSVTGEAVPGELSVVANRLSFVPDQACPAPNVDRKCFESNTLYNITIADTILSTAGDALDCVSGICAGSFTTGELVDTENPTAVITAPDTGARLVPGDFVPLQVSAKDDTEVASSDFFIANDLYDSVPAVGTNLSDVLIDSIWDTGAFASNQSYRVSVTVVDIAGNENSDSVQVKINPVYCYNGVLDSTNGEMGIDCGADCGACENSVCTQNSECSSGSCVNGVCLALPEITDFSLTDGAPGTYVTITGKNFGSLTGGVQFNSANGLLDALIPGCASGWSSTEVVVEVPEGAVDGPITLTTKAGLVDTTTDQNGAIVGSFDVNTALHPSICKISPRSGRGGADVSIIGANFGDTQGTSTINFNSTPVLDYALWSNSTVNVTVPGLTPGLHGVTLNVAGDISNSVDFNALATSAISDSGTGNTGSGQNGGTQGVPSIGFVTPDAGSVGQYITIAGANFGSQVGTVRLESQASGYSAVASVNFPTACLDKYWSNNEITVIVPNEYTNGQPLETTTHNLYIVRQDGTQSDAIAFNVITGEPTPGICAIVPAIGAVGDTVIVYGTSLGNDLGIATFASDAVGTVGAWDSSQVTVVVPDSASTGPVSLASALGTPTNTINFEVGNLQDGTIVPVAVDGSGYSWVFSTGPFAVAPEVVVECSETTVSAVPNTSFTGETCVNAQVYAEFTVPMDETSLYDGGTVITYECLESTCTRTQVVEGDLMKITGPRQTSIKWVPNPNYNGGVFKANTKYQIKIAKEAMAETGETMARDVVWFFTTGAADKVCLFEKVVVSPAKETLEVKGQTSEFSALPVTADCQILDPTDFSWTWNINESFASISEGMCKNTSSDFCAVVEAIAEGTTPVTAVEDVSEVRGAGELKIEYKDPYVENFWPNCTEACSNAGVGAKFNIAMDTRIQDPDMVQLYECENELCASYINKVANSATCIYAVDGASCLKINFDTTGNLKEGAFYRAVISGAVTSESGVRLTRTNFGDDYTWVFKTKSENAECGISNITIEPSDVVLHAVGEAQNFTVQSFSEPDECSVSGQRLVASNYNWTWENPILDTTDVASFSKINNSLFDSNINSIPNGCTASCLPSGSTYVPAICGNGRLEVGEECEDGNFANGDGCSDSCLRMGIYANFVCGNGIVERDQAGAGEDCDDGNATDGDGCSQKCLNEGSAVIGAVCGNSDVAYSATIGGEDCDDGNKKSGDGCSSQCLNEGSNNSVEVTAVCGDSIINPQFETCDDGNTVSGDGCSRNCLNEGSSNKYVVPSVCGDGLVGTGEDAVCDNGTLTKAEGCDDKCLLKGSSVTYSSPSVCGDGVFGTGELLACEQGASSNGLIDPVQVAVIDESAIAKVDVDKGLAFATIRVSSDEFNVSAESSLSLSCAATTANDCPSPAIYGVANNRCCMLRPVLSFAPNGEDVCRNAAIYLESSAEMDTASLKDNVYIEFDTSAVAGTAVPCPQSHTVYTSAVALNDSGWLSKIFAKIWSIFAQDTNAQVDGMCIMPITGFNQRADLDGKFRVSLTHSVLLEPSGRYIIHVKGDDLLTANVEGVTTKFGVSINGEAQAEFTASDRFCKLDVVEVQDTNPINPGVYTQAGETHDFVARTFSRSNGAKQEIQAMPGVYEWTWNSWFEDSDKKFVGIASEVQNEAKVSAEQQSGRATVVAQATISVDTEGISPPETVAGQEIPQSFAGKQTVQTIICEDPWPDFDIFPFSDTPTGKVLGTTEGIGWMNFSTYYCKNGHLKDTTVIAPSKPSNSEILKEYIFKINDGSGDAIGFRVAGNPTYLSPQAWYNQRGFAGASTPRTVDGFEAIEDGRTVYVAAPNQFTTAEDTQGLLPNIYIFSYNAGASADTVEIFNQMIDNLKFVVNVESTSLCYDTANLDFTNTICSADRDCDSGQICKNDKAKLTRDTQRLSDVLKVAASVKSFGTANGLCSVTTGQSCLTDSNCPGTETCKKSVPTLQSGSFIRALNASKWDSWQSNLGNVLGTEMPVDPLQYYSSCGTDMLVGFDANTCVNSTTGEYKCPAGSHIYHYRSVGLFNFEIGAELEYLSANWVSPIDTFDGVDIKIAGNNSNSVAGFTGNSAFCSEVPVSYGVSSTCGDGIIGAGEVCELGQQGVAMLCNTSSDMMANFNGTIAQNCNATCTAFENDSASVCVPFACGNGVREMGEQCDDGEFNGRYGFCGNDCTYETSFFCGDGSVAGGEACDCGVDGTGRTIGGRACSVPNGAYATDRADTCSWDCREPASYCGDGKLDAGETCDGNVGTYDGKLCRSGARASLECTIDADCPGSTCGTPLGVSSSDACPVARVCVSGDSAKLGKICVSDRTCDSTAGDDGICSANTQPTTRTRACMSDSTSEDACTWQVSNWWGAACKGEVLCGNGQVDPGELCDDGNANNTDSCTNTCTVNTCGDGFVNKDVEECDEGVNNGVLCSASHGATCSYCSNSCVLLNASGAFCGDGKINGDEFCDAGDIPYSYVSVTGSVLKQCPISDVNKQLDISSGHYTCVQAGVCNGGTDNGKACSTVVGAGLNSCTGGTCAYPTCANDCKSACPFVYKPTALLFTSNLPGATRQDSISLTSFDATSTIAQTATAGTLHLPACEVGSSISANIDFNLEDENIYFTILVDTGFSMSETIYSGTALSSIPTTRLKISKQKAKEVVDDIFAKYGSKARIAIQSYYSDSETTVKETMQTFCISPETGYASYFCNQNEKSIIISKIDSLAVPMTNPLVNQTILKINQPVKAVVLANDIFTNFSPASKKIILTFAGGDNEYSSSSKSEKWVNVSHYTELDTIKDNGVQVYAVAMPVNNYNFRLLMRKISSGNPDALTGIDYEYEASLTAPDPRSGKRFYTTYYNGLNSALLEGMAPARLGFIFNNQLISQALERGNNRLITLPSNFVCDPNKEIAVPVRAYFYGGGSVTLSNVNINLCKP</sequence>
<keyword evidence="2" id="KW-0677">Repeat</keyword>
<dbReference type="Proteomes" id="UP000231263">
    <property type="component" value="Unassembled WGS sequence"/>
</dbReference>
<evidence type="ECO:0000256" key="1">
    <source>
        <dbReference type="ARBA" id="ARBA00022729"/>
    </source>
</evidence>
<evidence type="ECO:0000256" key="2">
    <source>
        <dbReference type="ARBA" id="ARBA00022737"/>
    </source>
</evidence>
<keyword evidence="4" id="KW-1133">Transmembrane helix</keyword>
<organism evidence="6 7">
    <name type="scientific">Candidatus Uhrbacteria bacterium CG_4_9_14_3_um_filter_41_35</name>
    <dbReference type="NCBI Taxonomy" id="1975034"/>
    <lineage>
        <taxon>Bacteria</taxon>
        <taxon>Candidatus Uhriibacteriota</taxon>
    </lineage>
</organism>
<keyword evidence="4" id="KW-0472">Membrane</keyword>
<feature type="domain" description="IPT/TIG" evidence="5">
    <location>
        <begin position="525"/>
        <end position="603"/>
    </location>
</feature>
<feature type="domain" description="IPT/TIG" evidence="5">
    <location>
        <begin position="426"/>
        <end position="505"/>
    </location>
</feature>
<evidence type="ECO:0000313" key="7">
    <source>
        <dbReference type="Proteomes" id="UP000231263"/>
    </source>
</evidence>
<name>A0A2M7XEJ7_9BACT</name>
<dbReference type="Pfam" id="PF13948">
    <property type="entry name" value="DUF4215"/>
    <property type="match status" value="1"/>
</dbReference>
<dbReference type="Pfam" id="PF01833">
    <property type="entry name" value="TIG"/>
    <property type="match status" value="2"/>
</dbReference>
<dbReference type="InterPro" id="IPR043993">
    <property type="entry name" value="T4SS_pilin"/>
</dbReference>